<protein>
    <submittedName>
        <fullName evidence="5">Glycosyltransferase</fullName>
    </submittedName>
</protein>
<keyword evidence="3 5" id="KW-0808">Transferase</keyword>
<organism evidence="5 6">
    <name type="scientific">Sphingobacterium alkalisoli</name>
    <dbReference type="NCBI Taxonomy" id="1874115"/>
    <lineage>
        <taxon>Bacteria</taxon>
        <taxon>Pseudomonadati</taxon>
        <taxon>Bacteroidota</taxon>
        <taxon>Sphingobacteriia</taxon>
        <taxon>Sphingobacteriales</taxon>
        <taxon>Sphingobacteriaceae</taxon>
        <taxon>Sphingobacterium</taxon>
    </lineage>
</organism>
<sequence>MNLKEPHVTIISIYHNRENYVVESIESLLNQKYANFTVYVIDDNSSDNTLNRLKELEVDHTHLKIIHNEKNKGFTNSLVDTISTIDSTDYIAIHGSGDISLPDRIVTQVNFLKENTDVGVVAVGVTNRPANNISKSVRELKLNDFLNRNLINHGTVMFRHDIYEKVGGYRRYFRTRQDKDLWFRMCLETRLFFLPDKLYTWVKQESSVSSNSFKNPEPFFLSEFAKFLILQRKSLGYDFLDVNERYATLSFDPRNCLGQLYNVLILNLAKRQWSNSVEITNVILVIKSSSITRFPFLLLRKVLMKIQK</sequence>
<dbReference type="Pfam" id="PF00535">
    <property type="entry name" value="Glycos_transf_2"/>
    <property type="match status" value="1"/>
</dbReference>
<accession>A0A4U0GN65</accession>
<dbReference type="PANTHER" id="PTHR43685">
    <property type="entry name" value="GLYCOSYLTRANSFERASE"/>
    <property type="match status" value="1"/>
</dbReference>
<dbReference type="SUPFAM" id="SSF53448">
    <property type="entry name" value="Nucleotide-diphospho-sugar transferases"/>
    <property type="match status" value="1"/>
</dbReference>
<dbReference type="OrthoDB" id="667855at2"/>
<evidence type="ECO:0000256" key="3">
    <source>
        <dbReference type="ARBA" id="ARBA00022679"/>
    </source>
</evidence>
<dbReference type="RefSeq" id="WP_136823172.1">
    <property type="nucleotide sequence ID" value="NZ_BMJX01000012.1"/>
</dbReference>
<gene>
    <name evidence="5" type="ORF">FAZ19_23230</name>
</gene>
<name>A0A4U0GN65_9SPHI</name>
<comment type="similarity">
    <text evidence="1">Belongs to the glycosyltransferase 2 family.</text>
</comment>
<reference evidence="5 6" key="1">
    <citation type="submission" date="2019-04" db="EMBL/GenBank/DDBJ databases">
        <title>Sphingobacterium olei sp. nov., isolated from oil-contaminated soil.</title>
        <authorList>
            <person name="Liu B."/>
        </authorList>
    </citation>
    <scope>NUCLEOTIDE SEQUENCE [LARGE SCALE GENOMIC DNA]</scope>
    <source>
        <strain evidence="5 6">Y3L14</strain>
    </source>
</reference>
<dbReference type="Proteomes" id="UP000309872">
    <property type="component" value="Unassembled WGS sequence"/>
</dbReference>
<comment type="caution">
    <text evidence="5">The sequence shown here is derived from an EMBL/GenBank/DDBJ whole genome shotgun (WGS) entry which is preliminary data.</text>
</comment>
<proteinExistence type="inferred from homology"/>
<dbReference type="Gene3D" id="3.90.550.10">
    <property type="entry name" value="Spore Coat Polysaccharide Biosynthesis Protein SpsA, Chain A"/>
    <property type="match status" value="1"/>
</dbReference>
<dbReference type="GO" id="GO:0016757">
    <property type="term" value="F:glycosyltransferase activity"/>
    <property type="evidence" value="ECO:0007669"/>
    <property type="project" value="UniProtKB-KW"/>
</dbReference>
<dbReference type="InterPro" id="IPR029044">
    <property type="entry name" value="Nucleotide-diphossugar_trans"/>
</dbReference>
<evidence type="ECO:0000313" key="5">
    <source>
        <dbReference type="EMBL" id="TJY60167.1"/>
    </source>
</evidence>
<dbReference type="EMBL" id="SUKA01000012">
    <property type="protein sequence ID" value="TJY60167.1"/>
    <property type="molecule type" value="Genomic_DNA"/>
</dbReference>
<keyword evidence="2" id="KW-0328">Glycosyltransferase</keyword>
<evidence type="ECO:0000256" key="2">
    <source>
        <dbReference type="ARBA" id="ARBA00022676"/>
    </source>
</evidence>
<keyword evidence="6" id="KW-1185">Reference proteome</keyword>
<dbReference type="InterPro" id="IPR001173">
    <property type="entry name" value="Glyco_trans_2-like"/>
</dbReference>
<evidence type="ECO:0000259" key="4">
    <source>
        <dbReference type="Pfam" id="PF00535"/>
    </source>
</evidence>
<evidence type="ECO:0000313" key="6">
    <source>
        <dbReference type="Proteomes" id="UP000309872"/>
    </source>
</evidence>
<feature type="domain" description="Glycosyltransferase 2-like" evidence="4">
    <location>
        <begin position="9"/>
        <end position="155"/>
    </location>
</feature>
<dbReference type="InterPro" id="IPR050834">
    <property type="entry name" value="Glycosyltransf_2"/>
</dbReference>
<evidence type="ECO:0000256" key="1">
    <source>
        <dbReference type="ARBA" id="ARBA00006739"/>
    </source>
</evidence>
<dbReference type="PANTHER" id="PTHR43685:SF5">
    <property type="entry name" value="GLYCOSYLTRANSFERASE EPSE-RELATED"/>
    <property type="match status" value="1"/>
</dbReference>
<dbReference type="AlphaFoldDB" id="A0A4U0GN65"/>